<dbReference type="AlphaFoldDB" id="A0AAN8USX0"/>
<comment type="caution">
    <text evidence="1">The sequence shown here is derived from an EMBL/GenBank/DDBJ whole genome shotgun (WGS) entry which is preliminary data.</text>
</comment>
<keyword evidence="2" id="KW-1185">Reference proteome</keyword>
<reference evidence="1 2" key="1">
    <citation type="submission" date="2023-12" db="EMBL/GenBank/DDBJ databases">
        <title>A high-quality genome assembly for Dillenia turbinata (Dilleniales).</title>
        <authorList>
            <person name="Chanderbali A."/>
        </authorList>
    </citation>
    <scope>NUCLEOTIDE SEQUENCE [LARGE SCALE GENOMIC DNA]</scope>
    <source>
        <strain evidence="1">LSX21</strain>
        <tissue evidence="1">Leaf</tissue>
    </source>
</reference>
<gene>
    <name evidence="1" type="ORF">RJ641_018172</name>
</gene>
<dbReference type="EMBL" id="JBAMMX010000023">
    <property type="protein sequence ID" value="KAK6917421.1"/>
    <property type="molecule type" value="Genomic_DNA"/>
</dbReference>
<protein>
    <submittedName>
        <fullName evidence="1">Uncharacterized protein</fullName>
    </submittedName>
</protein>
<dbReference type="PANTHER" id="PTHR47481">
    <property type="match status" value="1"/>
</dbReference>
<evidence type="ECO:0000313" key="2">
    <source>
        <dbReference type="Proteomes" id="UP001370490"/>
    </source>
</evidence>
<dbReference type="PANTHER" id="PTHR47481:SF43">
    <property type="entry name" value="RETROTRANSPOSON COPIA-LIKE N-TERMINAL DOMAIN-CONTAINING PROTEIN"/>
    <property type="match status" value="1"/>
</dbReference>
<proteinExistence type="predicted"/>
<accession>A0AAN8USX0</accession>
<dbReference type="Proteomes" id="UP001370490">
    <property type="component" value="Unassembled WGS sequence"/>
</dbReference>
<organism evidence="1 2">
    <name type="scientific">Dillenia turbinata</name>
    <dbReference type="NCBI Taxonomy" id="194707"/>
    <lineage>
        <taxon>Eukaryota</taxon>
        <taxon>Viridiplantae</taxon>
        <taxon>Streptophyta</taxon>
        <taxon>Embryophyta</taxon>
        <taxon>Tracheophyta</taxon>
        <taxon>Spermatophyta</taxon>
        <taxon>Magnoliopsida</taxon>
        <taxon>eudicotyledons</taxon>
        <taxon>Gunneridae</taxon>
        <taxon>Pentapetalae</taxon>
        <taxon>Dilleniales</taxon>
        <taxon>Dilleniaceae</taxon>
        <taxon>Dillenia</taxon>
    </lineage>
</organism>
<name>A0AAN8USX0_9MAGN</name>
<sequence>MSRNAWLTLALTYGKPTHDQITQLKTQLSHRSKALKQSQSLYKISRQGHELALMNVPVDIEDLTIKILNGLYEDYKELANTVLAWEMVITFEELHEKLLYHEAQLIQNNLGHISPQANIAASSLAPSSYERFLDSAALDYMTTDLANLSLHSPYDGFEDVVVSNGAGLNCSLELNQCLYLNGYKVLRMGD</sequence>
<evidence type="ECO:0000313" key="1">
    <source>
        <dbReference type="EMBL" id="KAK6917421.1"/>
    </source>
</evidence>